<sequence>MDDETPLTGGNTTAGVVRVGDTVRRPAGHWTPAVHAVLTRLHDVGFTHAPRSHGLDDQGRHVVEYIPGPMAHPSLPGAVPPDLREVGRMARDLHDALDGWEPPSDARWHTAIPPDGADLVIHHDLAPWNLVLAEDRLVLIDWDGCGPGTRGWDLAYAAHGFIPLSPGGPSPLAAGQALRALADGYRLDEAGRARLADLLAPRAWSMFTLLEHGHRTGAQPWSRLWDEGHGDVWRGDAEWIEAQAAVLRAALDVA</sequence>
<gene>
    <name evidence="2" type="ORF">NP064_01360</name>
</gene>
<organism evidence="2 3">
    <name type="scientific">Cellulomonas chengniuliangii</name>
    <dbReference type="NCBI Taxonomy" id="2968084"/>
    <lineage>
        <taxon>Bacteria</taxon>
        <taxon>Bacillati</taxon>
        <taxon>Actinomycetota</taxon>
        <taxon>Actinomycetes</taxon>
        <taxon>Micrococcales</taxon>
        <taxon>Cellulomonadaceae</taxon>
        <taxon>Cellulomonas</taxon>
    </lineage>
</organism>
<reference evidence="2 3" key="1">
    <citation type="submission" date="2022-07" db="EMBL/GenBank/DDBJ databases">
        <title>Novel species in genus cellulomonas.</title>
        <authorList>
            <person name="Ye L."/>
        </authorList>
    </citation>
    <scope>NUCLEOTIDE SEQUENCE [LARGE SCALE GENOMIC DNA]</scope>
    <source>
        <strain evidence="3">zg-Y338</strain>
    </source>
</reference>
<accession>A0ABY5KYL5</accession>
<protein>
    <submittedName>
        <fullName evidence="2">Phosphotransferase</fullName>
    </submittedName>
</protein>
<dbReference type="Gene3D" id="3.90.1200.10">
    <property type="match status" value="1"/>
</dbReference>
<dbReference type="Pfam" id="PF01636">
    <property type="entry name" value="APH"/>
    <property type="match status" value="1"/>
</dbReference>
<dbReference type="InterPro" id="IPR002575">
    <property type="entry name" value="Aminoglycoside_PTrfase"/>
</dbReference>
<proteinExistence type="predicted"/>
<name>A0ABY5KYL5_9CELL</name>
<keyword evidence="3" id="KW-1185">Reference proteome</keyword>
<dbReference type="RefSeq" id="WP_227568307.1">
    <property type="nucleotide sequence ID" value="NZ_CP101988.1"/>
</dbReference>
<evidence type="ECO:0000259" key="1">
    <source>
        <dbReference type="Pfam" id="PF01636"/>
    </source>
</evidence>
<dbReference type="Proteomes" id="UP001316189">
    <property type="component" value="Chromosome"/>
</dbReference>
<dbReference type="InterPro" id="IPR011009">
    <property type="entry name" value="Kinase-like_dom_sf"/>
</dbReference>
<dbReference type="SUPFAM" id="SSF56112">
    <property type="entry name" value="Protein kinase-like (PK-like)"/>
    <property type="match status" value="1"/>
</dbReference>
<dbReference type="EMBL" id="CP101988">
    <property type="protein sequence ID" value="UUI75601.1"/>
    <property type="molecule type" value="Genomic_DNA"/>
</dbReference>
<evidence type="ECO:0000313" key="3">
    <source>
        <dbReference type="Proteomes" id="UP001316189"/>
    </source>
</evidence>
<feature type="domain" description="Aminoglycoside phosphotransferase" evidence="1">
    <location>
        <begin position="26"/>
        <end position="175"/>
    </location>
</feature>
<evidence type="ECO:0000313" key="2">
    <source>
        <dbReference type="EMBL" id="UUI75601.1"/>
    </source>
</evidence>